<accession>A0A8J3BBV3</accession>
<feature type="chain" id="PRO_5035271169" description="Beta/gamma crystallin 'Greek key' domain-containing protein" evidence="7">
    <location>
        <begin position="23"/>
        <end position="441"/>
    </location>
</feature>
<dbReference type="Pfam" id="PF00150">
    <property type="entry name" value="Cellulase"/>
    <property type="match status" value="1"/>
</dbReference>
<dbReference type="GO" id="GO:0009251">
    <property type="term" value="P:glucan catabolic process"/>
    <property type="evidence" value="ECO:0007669"/>
    <property type="project" value="TreeGrafter"/>
</dbReference>
<name>A0A8J3BBV3_9FLAO</name>
<gene>
    <name evidence="9" type="ORF">GCM10007962_01190</name>
</gene>
<feature type="domain" description="Beta/gamma crystallin 'Greek key'" evidence="8">
    <location>
        <begin position="401"/>
        <end position="437"/>
    </location>
</feature>
<comment type="caution">
    <text evidence="9">The sequence shown here is derived from an EMBL/GenBank/DDBJ whole genome shotgun (WGS) entry which is preliminary data.</text>
</comment>
<protein>
    <recommendedName>
        <fullName evidence="8">Beta/gamma crystallin 'Greek key' domain-containing protein</fullName>
    </recommendedName>
</protein>
<dbReference type="InterPro" id="IPR001064">
    <property type="entry name" value="Beta/gamma_crystallin"/>
</dbReference>
<evidence type="ECO:0000256" key="3">
    <source>
        <dbReference type="ARBA" id="ARBA00022737"/>
    </source>
</evidence>
<dbReference type="GO" id="GO:0005576">
    <property type="term" value="C:extracellular region"/>
    <property type="evidence" value="ECO:0007669"/>
    <property type="project" value="TreeGrafter"/>
</dbReference>
<evidence type="ECO:0000259" key="8">
    <source>
        <dbReference type="PROSITE" id="PS50915"/>
    </source>
</evidence>
<keyword evidence="5 6" id="KW-0326">Glycosidase</keyword>
<reference evidence="9" key="2">
    <citation type="submission" date="2020-09" db="EMBL/GenBank/DDBJ databases">
        <authorList>
            <person name="Sun Q."/>
            <person name="Ohkuma M."/>
        </authorList>
    </citation>
    <scope>NUCLEOTIDE SEQUENCE</scope>
    <source>
        <strain evidence="9">JCM 12862</strain>
    </source>
</reference>
<dbReference type="GO" id="GO:0008422">
    <property type="term" value="F:beta-glucosidase activity"/>
    <property type="evidence" value="ECO:0007669"/>
    <property type="project" value="TreeGrafter"/>
</dbReference>
<dbReference type="Gene3D" id="2.60.20.10">
    <property type="entry name" value="Crystallins"/>
    <property type="match status" value="1"/>
</dbReference>
<dbReference type="EMBL" id="BMNR01000001">
    <property type="protein sequence ID" value="GGK10825.1"/>
    <property type="molecule type" value="Genomic_DNA"/>
</dbReference>
<dbReference type="Gene3D" id="3.20.20.80">
    <property type="entry name" value="Glycosidases"/>
    <property type="match status" value="1"/>
</dbReference>
<proteinExistence type="inferred from homology"/>
<dbReference type="SMART" id="SM00247">
    <property type="entry name" value="XTALbg"/>
    <property type="match status" value="1"/>
</dbReference>
<dbReference type="Proteomes" id="UP000612329">
    <property type="component" value="Unassembled WGS sequence"/>
</dbReference>
<evidence type="ECO:0000256" key="5">
    <source>
        <dbReference type="ARBA" id="ARBA00023295"/>
    </source>
</evidence>
<comment type="similarity">
    <text evidence="6">Belongs to the glycosyl hydrolase 5 (cellulase A) family.</text>
</comment>
<dbReference type="AlphaFoldDB" id="A0A8J3BBV3"/>
<dbReference type="SUPFAM" id="SSF49695">
    <property type="entry name" value="gamma-Crystallin-like"/>
    <property type="match status" value="1"/>
</dbReference>
<keyword evidence="4 6" id="KW-0378">Hydrolase</keyword>
<evidence type="ECO:0000313" key="9">
    <source>
        <dbReference type="EMBL" id="GGK10825.1"/>
    </source>
</evidence>
<sequence>MKTKPFYSQILFCVLLLLSACSNEGIENSKASTPELNVKANSTINLTGGAITPSDYIQNLGRGFDVTWSEFTKYMNLYNEQDVIDFSNAGFTNVRIRIGEANPDAAFFARLKTQVDDCLAHGIYPIIAYQGAYIEDIASTDEEARQHLVTWWRNMAQEFQGYSNMLAFNILVEISGTYKLNYTAINSFYVDVLAAIRETNPDRIVIFPPVKISDPTYLQYLEIPANDPYTMAEWHFYAAGPTTDPTNKKYWNDGSTATERENITGPIQTAVQWMQATGYKTWVGAWMSGNYNKGNDFSIPEQVAFATFMTRELAKANIPWSINAGNKYYDYETNSWFATTTDAAGIPVRDVLLDTEKIAIYQNQGYEGASYRLAPGNYDQTDLQAIGFYQSVNSIMVPFDFEVELYPKPNFKGKKTTLTATQDNMNGISFKSMKVIALNNY</sequence>
<dbReference type="InterPro" id="IPR017853">
    <property type="entry name" value="GH"/>
</dbReference>
<feature type="signal peptide" evidence="7">
    <location>
        <begin position="1"/>
        <end position="22"/>
    </location>
</feature>
<evidence type="ECO:0000256" key="6">
    <source>
        <dbReference type="RuleBase" id="RU361153"/>
    </source>
</evidence>
<dbReference type="PANTHER" id="PTHR31297">
    <property type="entry name" value="GLUCAN ENDO-1,6-BETA-GLUCOSIDASE B"/>
    <property type="match status" value="1"/>
</dbReference>
<dbReference type="InterPro" id="IPR001547">
    <property type="entry name" value="Glyco_hydro_5"/>
</dbReference>
<comment type="similarity">
    <text evidence="1">Belongs to the beta/gamma-crystallin family.</text>
</comment>
<evidence type="ECO:0000256" key="7">
    <source>
        <dbReference type="SAM" id="SignalP"/>
    </source>
</evidence>
<keyword evidence="2 7" id="KW-0732">Signal</keyword>
<keyword evidence="10" id="KW-1185">Reference proteome</keyword>
<dbReference type="GO" id="GO:0009986">
    <property type="term" value="C:cell surface"/>
    <property type="evidence" value="ECO:0007669"/>
    <property type="project" value="TreeGrafter"/>
</dbReference>
<dbReference type="SUPFAM" id="SSF51445">
    <property type="entry name" value="(Trans)glycosidases"/>
    <property type="match status" value="1"/>
</dbReference>
<organism evidence="9 10">
    <name type="scientific">Yeosuana aromativorans</name>
    <dbReference type="NCBI Taxonomy" id="288019"/>
    <lineage>
        <taxon>Bacteria</taxon>
        <taxon>Pseudomonadati</taxon>
        <taxon>Bacteroidota</taxon>
        <taxon>Flavobacteriia</taxon>
        <taxon>Flavobacteriales</taxon>
        <taxon>Flavobacteriaceae</taxon>
        <taxon>Yeosuana</taxon>
    </lineage>
</organism>
<evidence type="ECO:0000256" key="1">
    <source>
        <dbReference type="ARBA" id="ARBA00009646"/>
    </source>
</evidence>
<dbReference type="PROSITE" id="PS51257">
    <property type="entry name" value="PROKAR_LIPOPROTEIN"/>
    <property type="match status" value="1"/>
</dbReference>
<dbReference type="PROSITE" id="PS50915">
    <property type="entry name" value="CRYSTALLIN_BETA_GAMMA"/>
    <property type="match status" value="1"/>
</dbReference>
<dbReference type="RefSeq" id="WP_188649328.1">
    <property type="nucleotide sequence ID" value="NZ_BMNR01000001.1"/>
</dbReference>
<dbReference type="InterPro" id="IPR011024">
    <property type="entry name" value="G_crystallin-like"/>
</dbReference>
<evidence type="ECO:0000256" key="4">
    <source>
        <dbReference type="ARBA" id="ARBA00022801"/>
    </source>
</evidence>
<keyword evidence="3" id="KW-0677">Repeat</keyword>
<reference evidence="9" key="1">
    <citation type="journal article" date="2014" name="Int. J. Syst. Evol. Microbiol.">
        <title>Complete genome sequence of Corynebacterium casei LMG S-19264T (=DSM 44701T), isolated from a smear-ripened cheese.</title>
        <authorList>
            <consortium name="US DOE Joint Genome Institute (JGI-PGF)"/>
            <person name="Walter F."/>
            <person name="Albersmeier A."/>
            <person name="Kalinowski J."/>
            <person name="Ruckert C."/>
        </authorList>
    </citation>
    <scope>NUCLEOTIDE SEQUENCE</scope>
    <source>
        <strain evidence="9">JCM 12862</strain>
    </source>
</reference>
<evidence type="ECO:0000256" key="2">
    <source>
        <dbReference type="ARBA" id="ARBA00022729"/>
    </source>
</evidence>
<dbReference type="InterPro" id="IPR050386">
    <property type="entry name" value="Glycosyl_hydrolase_5"/>
</dbReference>
<dbReference type="PANTHER" id="PTHR31297:SF17">
    <property type="entry name" value="ENDOGLUCANASE"/>
    <property type="match status" value="1"/>
</dbReference>
<evidence type="ECO:0000313" key="10">
    <source>
        <dbReference type="Proteomes" id="UP000612329"/>
    </source>
</evidence>